<dbReference type="RefSeq" id="WP_058024106.1">
    <property type="nucleotide sequence ID" value="NZ_LNDJ01000051.1"/>
</dbReference>
<dbReference type="EMBL" id="LNDJ01000051">
    <property type="protein sequence ID" value="KRU23102.1"/>
    <property type="molecule type" value="Genomic_DNA"/>
</dbReference>
<evidence type="ECO:0000313" key="1">
    <source>
        <dbReference type="EMBL" id="KRU23102.1"/>
    </source>
</evidence>
<dbReference type="AlphaFoldDB" id="A0A0T6DSV6"/>
<accession>A0A0T6DSV6</accession>
<dbReference type="STRING" id="554343.AS194_05975"/>
<protein>
    <submittedName>
        <fullName evidence="1">Uncharacterized protein</fullName>
    </submittedName>
</protein>
<name>A0A0T6DSV6_9GAMM</name>
<organism evidence="1 2">
    <name type="scientific">Psychrobacter piscatorii</name>
    <dbReference type="NCBI Taxonomy" id="554343"/>
    <lineage>
        <taxon>Bacteria</taxon>
        <taxon>Pseudomonadati</taxon>
        <taxon>Pseudomonadota</taxon>
        <taxon>Gammaproteobacteria</taxon>
        <taxon>Moraxellales</taxon>
        <taxon>Moraxellaceae</taxon>
        <taxon>Psychrobacter</taxon>
    </lineage>
</organism>
<dbReference type="Gene3D" id="2.20.28.160">
    <property type="match status" value="1"/>
</dbReference>
<sequence>MAKTDRIEIKCPQCGHNEFEHPENLQENDFVKCDNCHFEIMLTDLKEVGFEQAKDVAIPEMKAEAEKLVKNLFKGFK</sequence>
<reference evidence="1 2" key="1">
    <citation type="submission" date="2015-11" db="EMBL/GenBank/DDBJ databases">
        <title>Permanent draft genome of Psychrobacter piscatorii LQ58.</title>
        <authorList>
            <person name="Zhou M."/>
            <person name="Dong B."/>
            <person name="Liu Q."/>
        </authorList>
    </citation>
    <scope>NUCLEOTIDE SEQUENCE [LARGE SCALE GENOMIC DNA]</scope>
    <source>
        <strain evidence="1 2">LQ58</strain>
    </source>
</reference>
<keyword evidence="2" id="KW-1185">Reference proteome</keyword>
<dbReference type="Proteomes" id="UP000051202">
    <property type="component" value="Unassembled WGS sequence"/>
</dbReference>
<evidence type="ECO:0000313" key="2">
    <source>
        <dbReference type="Proteomes" id="UP000051202"/>
    </source>
</evidence>
<comment type="caution">
    <text evidence="1">The sequence shown here is derived from an EMBL/GenBank/DDBJ whole genome shotgun (WGS) entry which is preliminary data.</text>
</comment>
<proteinExistence type="predicted"/>
<gene>
    <name evidence="1" type="ORF">AS194_05975</name>
</gene>